<evidence type="ECO:0000256" key="3">
    <source>
        <dbReference type="ARBA" id="ARBA00022723"/>
    </source>
</evidence>
<evidence type="ECO:0000313" key="14">
    <source>
        <dbReference type="Proteomes" id="UP000320421"/>
    </source>
</evidence>
<feature type="domain" description="Cyclic GMP-AMP synthase DncV-like nucleotidyltransferase" evidence="12">
    <location>
        <begin position="55"/>
        <end position="140"/>
    </location>
</feature>
<evidence type="ECO:0000256" key="4">
    <source>
        <dbReference type="ARBA" id="ARBA00022741"/>
    </source>
</evidence>
<feature type="domain" description="Adenylyl/Guanylyl and SMODS C-terminal sensor" evidence="11">
    <location>
        <begin position="396"/>
        <end position="521"/>
    </location>
</feature>
<dbReference type="GO" id="GO:0005524">
    <property type="term" value="F:ATP binding"/>
    <property type="evidence" value="ECO:0007669"/>
    <property type="project" value="UniProtKB-KW"/>
</dbReference>
<evidence type="ECO:0000259" key="12">
    <source>
        <dbReference type="Pfam" id="PF21654"/>
    </source>
</evidence>
<dbReference type="GO" id="GO:0009117">
    <property type="term" value="P:nucleotide metabolic process"/>
    <property type="evidence" value="ECO:0007669"/>
    <property type="project" value="UniProtKB-KW"/>
</dbReference>
<name>A0A517PSR7_9PLAN</name>
<evidence type="ECO:0000256" key="6">
    <source>
        <dbReference type="ARBA" id="ARBA00022842"/>
    </source>
</evidence>
<dbReference type="InterPro" id="IPR048445">
    <property type="entry name" value="DncV-like_NTFase"/>
</dbReference>
<reference evidence="13 14" key="1">
    <citation type="submission" date="2019-02" db="EMBL/GenBank/DDBJ databases">
        <title>Deep-cultivation of Planctomycetes and their phenomic and genomic characterization uncovers novel biology.</title>
        <authorList>
            <person name="Wiegand S."/>
            <person name="Jogler M."/>
            <person name="Boedeker C."/>
            <person name="Pinto D."/>
            <person name="Vollmers J."/>
            <person name="Rivas-Marin E."/>
            <person name="Kohn T."/>
            <person name="Peeters S.H."/>
            <person name="Heuer A."/>
            <person name="Rast P."/>
            <person name="Oberbeckmann S."/>
            <person name="Bunk B."/>
            <person name="Jeske O."/>
            <person name="Meyerdierks A."/>
            <person name="Storesund J.E."/>
            <person name="Kallscheuer N."/>
            <person name="Luecker S."/>
            <person name="Lage O.M."/>
            <person name="Pohl T."/>
            <person name="Merkel B.J."/>
            <person name="Hornburger P."/>
            <person name="Mueller R.-W."/>
            <person name="Bruemmer F."/>
            <person name="Labrenz M."/>
            <person name="Spormann A.M."/>
            <person name="Op den Camp H."/>
            <person name="Overmann J."/>
            <person name="Amann R."/>
            <person name="Jetten M.S.M."/>
            <person name="Mascher T."/>
            <person name="Medema M.H."/>
            <person name="Devos D.P."/>
            <person name="Kaster A.-K."/>
            <person name="Ovreas L."/>
            <person name="Rohde M."/>
            <person name="Galperin M.Y."/>
            <person name="Jogler C."/>
        </authorList>
    </citation>
    <scope>NUCLEOTIDE SEQUENCE [LARGE SCALE GENOMIC DNA]</scope>
    <source>
        <strain evidence="13 14">HG66A1</strain>
    </source>
</reference>
<dbReference type="OrthoDB" id="7572058at2"/>
<keyword evidence="5" id="KW-0067">ATP-binding</keyword>
<dbReference type="Proteomes" id="UP000320421">
    <property type="component" value="Chromosome"/>
</dbReference>
<keyword evidence="7" id="KW-0546">Nucleotide metabolism</keyword>
<keyword evidence="14" id="KW-1185">Reference proteome</keyword>
<evidence type="ECO:0000313" key="13">
    <source>
        <dbReference type="EMBL" id="QDT22417.1"/>
    </source>
</evidence>
<dbReference type="GO" id="GO:0051607">
    <property type="term" value="P:defense response to virus"/>
    <property type="evidence" value="ECO:0007669"/>
    <property type="project" value="UniProtKB-KW"/>
</dbReference>
<evidence type="ECO:0000259" key="11">
    <source>
        <dbReference type="Pfam" id="PF18134"/>
    </source>
</evidence>
<sequence>MADNRILIVNTLLREIAEELDIPPSKYKEAVERYTSVGNWLEDGEYPAVVATPVIYPQGSFRLGTVVKPLRGGVEAEYDIDLVCNLPVRAGDTSARQVKHSVGDRLKEHGTYKKLLTKEGRRCWTLLYAEDDGIGFHLDVLPCIPNPHQLTGTEHGLKAVSLTDRNDDGAVYGWGSTNPAGYADWFFGRQRPVFTRVAALRKTELQRQHSHIFASVDDVPDQLVRTPLQRAIQILKRHRDVRFSGDDLEGDKPISMIITTLAATCYAQESDVFSTLATFLDRVQRYTDTGVIKCIDEQWYIPNPVNPDENFADRWNETGSRKPDAFFKWLHWVQEDIDELLNAATPLELSDRLQKAFGASAGSRVANKYSGAMPGAHQQPQSLFGRVTRGFLRFDVGHRQAPQWHVSSTRYSASVQARYTRRGFRPIPFVSNSSPLPKGVDLRFEANTNVPKPYKMHWQVVNTGLEAARAGQLRGDFYESNKSGKQRTESTKFPGMHWVECFVVKNGVCVARSGEFVVNIE</sequence>
<evidence type="ECO:0000256" key="8">
    <source>
        <dbReference type="ARBA" id="ARBA00023118"/>
    </source>
</evidence>
<evidence type="ECO:0000256" key="5">
    <source>
        <dbReference type="ARBA" id="ARBA00022840"/>
    </source>
</evidence>
<dbReference type="Pfam" id="PF18134">
    <property type="entry name" value="AGS_C"/>
    <property type="match status" value="1"/>
</dbReference>
<keyword evidence="2" id="KW-0548">Nucleotidyltransferase</keyword>
<keyword evidence="3" id="KW-0479">Metal-binding</keyword>
<protein>
    <recommendedName>
        <fullName evidence="9">Cyclic GMP-AMP synthase</fullName>
    </recommendedName>
</protein>
<organism evidence="13 14">
    <name type="scientific">Gimesia chilikensis</name>
    <dbReference type="NCBI Taxonomy" id="2605989"/>
    <lineage>
        <taxon>Bacteria</taxon>
        <taxon>Pseudomonadati</taxon>
        <taxon>Planctomycetota</taxon>
        <taxon>Planctomycetia</taxon>
        <taxon>Planctomycetales</taxon>
        <taxon>Planctomycetaceae</taxon>
        <taxon>Gimesia</taxon>
    </lineage>
</organism>
<accession>A0A517PSR7</accession>
<keyword evidence="1" id="KW-0808">Transferase</keyword>
<proteinExistence type="predicted"/>
<gene>
    <name evidence="13" type="ORF">HG66A1_42250</name>
</gene>
<dbReference type="InterPro" id="IPR006116">
    <property type="entry name" value="NT_2-5OAS_ClassI-CCAase"/>
</dbReference>
<dbReference type="InterPro" id="IPR040511">
    <property type="entry name" value="AGS_C"/>
</dbReference>
<dbReference type="CDD" id="cd05400">
    <property type="entry name" value="NT_2-5OAS_ClassI-CCAase"/>
    <property type="match status" value="1"/>
</dbReference>
<dbReference type="AlphaFoldDB" id="A0A517PSR7"/>
<dbReference type="GO" id="GO:0016779">
    <property type="term" value="F:nucleotidyltransferase activity"/>
    <property type="evidence" value="ECO:0007669"/>
    <property type="project" value="UniProtKB-KW"/>
</dbReference>
<evidence type="ECO:0000256" key="1">
    <source>
        <dbReference type="ARBA" id="ARBA00022679"/>
    </source>
</evidence>
<evidence type="ECO:0000256" key="2">
    <source>
        <dbReference type="ARBA" id="ARBA00022695"/>
    </source>
</evidence>
<dbReference type="EMBL" id="CP036266">
    <property type="protein sequence ID" value="QDT22417.1"/>
    <property type="molecule type" value="Genomic_DNA"/>
</dbReference>
<evidence type="ECO:0000256" key="7">
    <source>
        <dbReference type="ARBA" id="ARBA00023080"/>
    </source>
</evidence>
<evidence type="ECO:0000256" key="9">
    <source>
        <dbReference type="ARBA" id="ARBA00044145"/>
    </source>
</evidence>
<evidence type="ECO:0000256" key="10">
    <source>
        <dbReference type="ARBA" id="ARBA00048304"/>
    </source>
</evidence>
<comment type="catalytic activity">
    <reaction evidence="10">
        <text>GTP + ATP = 3',3'-cGAMP + 2 diphosphate</text>
        <dbReference type="Rhea" id="RHEA:35647"/>
        <dbReference type="ChEBI" id="CHEBI:30616"/>
        <dbReference type="ChEBI" id="CHEBI:33019"/>
        <dbReference type="ChEBI" id="CHEBI:37565"/>
        <dbReference type="ChEBI" id="CHEBI:71501"/>
    </reaction>
    <physiologicalReaction direction="left-to-right" evidence="10">
        <dbReference type="Rhea" id="RHEA:35648"/>
    </physiologicalReaction>
</comment>
<keyword evidence="4" id="KW-0547">Nucleotide-binding</keyword>
<dbReference type="RefSeq" id="WP_145188224.1">
    <property type="nucleotide sequence ID" value="NZ_CP036266.1"/>
</dbReference>
<keyword evidence="6" id="KW-0460">Magnesium</keyword>
<keyword evidence="8" id="KW-0051">Antiviral defense</keyword>
<dbReference type="Pfam" id="PF21654">
    <property type="entry name" value="DncV-like_NTFase"/>
    <property type="match status" value="1"/>
</dbReference>
<dbReference type="GO" id="GO:0046872">
    <property type="term" value="F:metal ion binding"/>
    <property type="evidence" value="ECO:0007669"/>
    <property type="project" value="UniProtKB-KW"/>
</dbReference>